<feature type="domain" description="N-acetyltransferase" evidence="3">
    <location>
        <begin position="1"/>
        <end position="169"/>
    </location>
</feature>
<dbReference type="PROSITE" id="PS51186">
    <property type="entry name" value="GNAT"/>
    <property type="match status" value="1"/>
</dbReference>
<dbReference type="SUPFAM" id="SSF55729">
    <property type="entry name" value="Acyl-CoA N-acyltransferases (Nat)"/>
    <property type="match status" value="1"/>
</dbReference>
<gene>
    <name evidence="4" type="ORF">SAMN05192569_10177</name>
</gene>
<evidence type="ECO:0000256" key="1">
    <source>
        <dbReference type="ARBA" id="ARBA00022679"/>
    </source>
</evidence>
<evidence type="ECO:0000256" key="2">
    <source>
        <dbReference type="ARBA" id="ARBA00023315"/>
    </source>
</evidence>
<dbReference type="InterPro" id="IPR050832">
    <property type="entry name" value="Bact_Acetyltransf"/>
</dbReference>
<dbReference type="PANTHER" id="PTHR43877">
    <property type="entry name" value="AMINOALKYLPHOSPHONATE N-ACETYLTRANSFERASE-RELATED-RELATED"/>
    <property type="match status" value="1"/>
</dbReference>
<dbReference type="Gene3D" id="3.40.630.30">
    <property type="match status" value="1"/>
</dbReference>
<dbReference type="InterPro" id="IPR016181">
    <property type="entry name" value="Acyl_CoA_acyltransferase"/>
</dbReference>
<dbReference type="EMBL" id="FOJS01000017">
    <property type="protein sequence ID" value="SFA48301.1"/>
    <property type="molecule type" value="Genomic_DNA"/>
</dbReference>
<dbReference type="OrthoDB" id="5292888at2"/>
<keyword evidence="1 4" id="KW-0808">Transferase</keyword>
<dbReference type="RefSeq" id="WP_090949341.1">
    <property type="nucleotide sequence ID" value="NZ_FOJS01000017.1"/>
</dbReference>
<protein>
    <submittedName>
        <fullName evidence="4">L-amino acid N-acyltransferase YncA</fullName>
    </submittedName>
</protein>
<keyword evidence="5" id="KW-1185">Reference proteome</keyword>
<evidence type="ECO:0000313" key="4">
    <source>
        <dbReference type="EMBL" id="SFA48301.1"/>
    </source>
</evidence>
<organism evidence="4 5">
    <name type="scientific">Parageobacillus thermantarcticus</name>
    <dbReference type="NCBI Taxonomy" id="186116"/>
    <lineage>
        <taxon>Bacteria</taxon>
        <taxon>Bacillati</taxon>
        <taxon>Bacillota</taxon>
        <taxon>Bacilli</taxon>
        <taxon>Bacillales</taxon>
        <taxon>Anoxybacillaceae</taxon>
        <taxon>Parageobacillus</taxon>
    </lineage>
</organism>
<evidence type="ECO:0000259" key="3">
    <source>
        <dbReference type="PROSITE" id="PS51186"/>
    </source>
</evidence>
<dbReference type="Proteomes" id="UP000198650">
    <property type="component" value="Unassembled WGS sequence"/>
</dbReference>
<name>A0A1I0T984_9BACL</name>
<evidence type="ECO:0000313" key="5">
    <source>
        <dbReference type="Proteomes" id="UP000198650"/>
    </source>
</evidence>
<dbReference type="STRING" id="186116.SAMN05192569_10177"/>
<dbReference type="Pfam" id="PF08445">
    <property type="entry name" value="FR47"/>
    <property type="match status" value="1"/>
</dbReference>
<dbReference type="InterPro" id="IPR013653">
    <property type="entry name" value="GCN5-like_dom"/>
</dbReference>
<accession>A0A1I0T984</accession>
<dbReference type="CDD" id="cd04301">
    <property type="entry name" value="NAT_SF"/>
    <property type="match status" value="1"/>
</dbReference>
<dbReference type="GO" id="GO:0016747">
    <property type="term" value="F:acyltransferase activity, transferring groups other than amino-acyl groups"/>
    <property type="evidence" value="ECO:0007669"/>
    <property type="project" value="InterPro"/>
</dbReference>
<sequence length="172" mass="19521">MNVRKATTDDAHAIAIVHVESWKTTYEGIVPAEYLAQLSVSEKEQLWQRGLNQPKHSIFVAEKDGKVCGFISGGKNRATQGKEAEYEGEIYAIYLLKEAQRKGYGTKLVRALVEDFRQEGIGSMIVWVLADNPSRRFYERLGGKKIAKEVIDIGGKKLAEWCYGWKNIEYFT</sequence>
<dbReference type="AlphaFoldDB" id="A0A1I0T984"/>
<dbReference type="InterPro" id="IPR000182">
    <property type="entry name" value="GNAT_dom"/>
</dbReference>
<reference evidence="5" key="1">
    <citation type="submission" date="2016-10" db="EMBL/GenBank/DDBJ databases">
        <authorList>
            <person name="Varghese N."/>
            <person name="Submissions S."/>
        </authorList>
    </citation>
    <scope>NUCLEOTIDE SEQUENCE [LARGE SCALE GENOMIC DNA]</scope>
    <source>
        <strain evidence="5">M1</strain>
    </source>
</reference>
<proteinExistence type="predicted"/>
<keyword evidence="2 4" id="KW-0012">Acyltransferase</keyword>